<keyword evidence="5" id="KW-0812">Transmembrane</keyword>
<sequence>MAVTISWFTRRSLLVSKTTILVTLVSLLLWLLINTNIESALDLLNLLPLPSPTPPSHALAYTDGGYLLQQHSFQSPEAGSSSSSSASYNYTLPFHTRGRYILDAQNQRVKLASINWYGGSDEDFVPSGLDVQHRDRIAALIRDLGFNSVRLPYSDEMVRDNPLIPASRLAANRDLVDPETGGAPARDVFTAVVESLTDAGLLVIVNNHITQATWCCGANPCDAGWANDWFGGKWFCRVSQTSEEWIEHWETVMRPLAHNPRVIGVDLRNEPRGLWGTLHWDDWVAAAERAAERLLALNPAWLIIVEGISSANDLSGVRTRPVRLPPPFADDRVVYSAHVYSWSGWGSLYPYSRRTYEDFVASMRENWAYLLEEDMAPVWVGELGTPDEPTAGDRNYWTHLVEFLRVTDASWGYWALNPRKPADNEWESYGLVGDNWDRASVRWDYRLADLQRLGLRPRIAPSH</sequence>
<proteinExistence type="inferred from homology"/>
<evidence type="ECO:0000313" key="8">
    <source>
        <dbReference type="Proteomes" id="UP000053958"/>
    </source>
</evidence>
<accession>A0A0F4YHD5</accession>
<evidence type="ECO:0000313" key="7">
    <source>
        <dbReference type="EMBL" id="KKA17510.1"/>
    </source>
</evidence>
<dbReference type="PANTHER" id="PTHR31263">
    <property type="entry name" value="CELLULASE FAMILY PROTEIN (AFU_ORTHOLOGUE AFUA_5G14560)"/>
    <property type="match status" value="1"/>
</dbReference>
<dbReference type="STRING" id="1408163.A0A0F4YHD5"/>
<dbReference type="AlphaFoldDB" id="A0A0F4YHD5"/>
<evidence type="ECO:0000259" key="6">
    <source>
        <dbReference type="Pfam" id="PF00150"/>
    </source>
</evidence>
<evidence type="ECO:0000256" key="2">
    <source>
        <dbReference type="ARBA" id="ARBA00022801"/>
    </source>
</evidence>
<dbReference type="Pfam" id="PF00150">
    <property type="entry name" value="Cellulase"/>
    <property type="match status" value="1"/>
</dbReference>
<evidence type="ECO:0000256" key="3">
    <source>
        <dbReference type="ARBA" id="ARBA00023295"/>
    </source>
</evidence>
<feature type="transmembrane region" description="Helical" evidence="5">
    <location>
        <begin position="12"/>
        <end position="33"/>
    </location>
</feature>
<name>A0A0F4YHD5_RASE3</name>
<organism evidence="7 8">
    <name type="scientific">Rasamsonia emersonii (strain ATCC 16479 / CBS 393.64 / IMI 116815)</name>
    <dbReference type="NCBI Taxonomy" id="1408163"/>
    <lineage>
        <taxon>Eukaryota</taxon>
        <taxon>Fungi</taxon>
        <taxon>Dikarya</taxon>
        <taxon>Ascomycota</taxon>
        <taxon>Pezizomycotina</taxon>
        <taxon>Eurotiomycetes</taxon>
        <taxon>Eurotiomycetidae</taxon>
        <taxon>Eurotiales</taxon>
        <taxon>Trichocomaceae</taxon>
        <taxon>Rasamsonia</taxon>
    </lineage>
</organism>
<evidence type="ECO:0000256" key="1">
    <source>
        <dbReference type="ARBA" id="ARBA00005641"/>
    </source>
</evidence>
<dbReference type="GeneID" id="25320810"/>
<feature type="domain" description="Glycoside hydrolase family 5" evidence="6">
    <location>
        <begin position="133"/>
        <end position="418"/>
    </location>
</feature>
<dbReference type="Proteomes" id="UP000053958">
    <property type="component" value="Unassembled WGS sequence"/>
</dbReference>
<evidence type="ECO:0000256" key="4">
    <source>
        <dbReference type="RuleBase" id="RU361153"/>
    </source>
</evidence>
<keyword evidence="5" id="KW-1133">Transmembrane helix</keyword>
<evidence type="ECO:0000256" key="5">
    <source>
        <dbReference type="SAM" id="Phobius"/>
    </source>
</evidence>
<dbReference type="SUPFAM" id="SSF51445">
    <property type="entry name" value="(Trans)glycosidases"/>
    <property type="match status" value="1"/>
</dbReference>
<dbReference type="GO" id="GO:0004553">
    <property type="term" value="F:hydrolase activity, hydrolyzing O-glycosyl compounds"/>
    <property type="evidence" value="ECO:0007669"/>
    <property type="project" value="InterPro"/>
</dbReference>
<dbReference type="InterPro" id="IPR017853">
    <property type="entry name" value="GH"/>
</dbReference>
<dbReference type="PANTHER" id="PTHR31263:SF0">
    <property type="entry name" value="CELLULASE FAMILY PROTEIN (AFU_ORTHOLOGUE AFUA_5G14560)"/>
    <property type="match status" value="1"/>
</dbReference>
<keyword evidence="3 4" id="KW-0326">Glycosidase</keyword>
<dbReference type="RefSeq" id="XP_013324122.1">
    <property type="nucleotide sequence ID" value="XM_013468668.1"/>
</dbReference>
<keyword evidence="5" id="KW-0472">Membrane</keyword>
<dbReference type="GO" id="GO:0000272">
    <property type="term" value="P:polysaccharide catabolic process"/>
    <property type="evidence" value="ECO:0007669"/>
    <property type="project" value="InterPro"/>
</dbReference>
<dbReference type="OrthoDB" id="442731at2759"/>
<comment type="similarity">
    <text evidence="1 4">Belongs to the glycosyl hydrolase 5 (cellulase A) family.</text>
</comment>
<comment type="caution">
    <text evidence="7">The sequence shown here is derived from an EMBL/GenBank/DDBJ whole genome shotgun (WGS) entry which is preliminary data.</text>
</comment>
<keyword evidence="8" id="KW-1185">Reference proteome</keyword>
<gene>
    <name evidence="7" type="ORF">T310_8554</name>
</gene>
<keyword evidence="2 4" id="KW-0378">Hydrolase</keyword>
<dbReference type="EMBL" id="LASV01000638">
    <property type="protein sequence ID" value="KKA17510.1"/>
    <property type="molecule type" value="Genomic_DNA"/>
</dbReference>
<protein>
    <submittedName>
        <fullName evidence="7">Endo-beta-1,4-glucanase</fullName>
    </submittedName>
</protein>
<reference evidence="7 8" key="1">
    <citation type="submission" date="2015-04" db="EMBL/GenBank/DDBJ databases">
        <authorList>
            <person name="Heijne W.H."/>
            <person name="Fedorova N.D."/>
            <person name="Nierman W.C."/>
            <person name="Vollebregt A.W."/>
            <person name="Zhao Z."/>
            <person name="Wu L."/>
            <person name="Kumar M."/>
            <person name="Stam H."/>
            <person name="van den Berg M.A."/>
            <person name="Pel H.J."/>
        </authorList>
    </citation>
    <scope>NUCLEOTIDE SEQUENCE [LARGE SCALE GENOMIC DNA]</scope>
    <source>
        <strain evidence="7 8">CBS 393.64</strain>
    </source>
</reference>
<dbReference type="Gene3D" id="3.20.20.80">
    <property type="entry name" value="Glycosidases"/>
    <property type="match status" value="1"/>
</dbReference>
<dbReference type="InterPro" id="IPR001547">
    <property type="entry name" value="Glyco_hydro_5"/>
</dbReference>